<accession>A0A815W1B1</accession>
<protein>
    <submittedName>
        <fullName evidence="2">Uncharacterized protein</fullName>
    </submittedName>
</protein>
<dbReference type="EMBL" id="CAJNOG010004510">
    <property type="protein sequence ID" value="CAF1542112.1"/>
    <property type="molecule type" value="Genomic_DNA"/>
</dbReference>
<gene>
    <name evidence="2" type="ORF">JYZ213_LOCUS45774</name>
</gene>
<comment type="caution">
    <text evidence="2">The sequence shown here is derived from an EMBL/GenBank/DDBJ whole genome shotgun (WGS) entry which is preliminary data.</text>
</comment>
<evidence type="ECO:0000256" key="1">
    <source>
        <dbReference type="SAM" id="Phobius"/>
    </source>
</evidence>
<evidence type="ECO:0000313" key="2">
    <source>
        <dbReference type="EMBL" id="CAF1542112.1"/>
    </source>
</evidence>
<organism evidence="2 3">
    <name type="scientific">Adineta steineri</name>
    <dbReference type="NCBI Taxonomy" id="433720"/>
    <lineage>
        <taxon>Eukaryota</taxon>
        <taxon>Metazoa</taxon>
        <taxon>Spiralia</taxon>
        <taxon>Gnathifera</taxon>
        <taxon>Rotifera</taxon>
        <taxon>Eurotatoria</taxon>
        <taxon>Bdelloidea</taxon>
        <taxon>Adinetida</taxon>
        <taxon>Adinetidae</taxon>
        <taxon>Adineta</taxon>
    </lineage>
</organism>
<keyword evidence="1" id="KW-1133">Transmembrane helix</keyword>
<reference evidence="2" key="1">
    <citation type="submission" date="2021-02" db="EMBL/GenBank/DDBJ databases">
        <authorList>
            <person name="Nowell W R."/>
        </authorList>
    </citation>
    <scope>NUCLEOTIDE SEQUENCE</scope>
</reference>
<sequence>DSQIHRDYLQFFDIIKCIKYILIGARCPTPQICVEQCPSKFYHYKLLYAQELKLPTINKDKIKQIRAQLSCEKSAESQVENPNISIYSLVKERKVCAPYSFPSINFYGRCLPSIIVHALNLTIQQADDIIKNRGGNTTDDDIIPDKISMQNSLEYFKKALQIKRVISYMFEDLIESRYVLLLSLLFAMIILLIYMFLLRYLAQWIIWLSLILCIVVFALAASFCFVARIRMEKYS</sequence>
<feature type="transmembrane region" description="Helical" evidence="1">
    <location>
        <begin position="178"/>
        <end position="198"/>
    </location>
</feature>
<proteinExistence type="predicted"/>
<dbReference type="Proteomes" id="UP000663845">
    <property type="component" value="Unassembled WGS sequence"/>
</dbReference>
<feature type="non-terminal residue" evidence="2">
    <location>
        <position position="1"/>
    </location>
</feature>
<evidence type="ECO:0000313" key="3">
    <source>
        <dbReference type="Proteomes" id="UP000663845"/>
    </source>
</evidence>
<keyword evidence="1" id="KW-0472">Membrane</keyword>
<keyword evidence="1" id="KW-0812">Transmembrane</keyword>
<feature type="transmembrane region" description="Helical" evidence="1">
    <location>
        <begin position="204"/>
        <end position="227"/>
    </location>
</feature>
<name>A0A815W1B1_9BILA</name>
<dbReference type="AlphaFoldDB" id="A0A815W1B1"/>
<feature type="non-terminal residue" evidence="2">
    <location>
        <position position="235"/>
    </location>
</feature>